<dbReference type="GO" id="GO:0016020">
    <property type="term" value="C:membrane"/>
    <property type="evidence" value="ECO:0007669"/>
    <property type="project" value="TreeGrafter"/>
</dbReference>
<evidence type="ECO:0000313" key="4">
    <source>
        <dbReference type="EMBL" id="TKV91751.1"/>
    </source>
</evidence>
<name>A0A4U6STU7_SETVI</name>
<accession>A0A4U6STU7</accession>
<dbReference type="FunFam" id="1.10.3520.10:FF:000005">
    <property type="entry name" value="Accelerated cell death 11"/>
    <property type="match status" value="1"/>
</dbReference>
<protein>
    <recommendedName>
        <fullName evidence="3">Glycolipid transfer protein domain-containing protein</fullName>
    </recommendedName>
</protein>
<dbReference type="GO" id="GO:1902388">
    <property type="term" value="F:ceramide 1-phosphate transfer activity"/>
    <property type="evidence" value="ECO:0007669"/>
    <property type="project" value="EnsemblPlants"/>
</dbReference>
<keyword evidence="2" id="KW-0813">Transport</keyword>
<keyword evidence="5" id="KW-1185">Reference proteome</keyword>
<dbReference type="InterPro" id="IPR014830">
    <property type="entry name" value="Glycolipid_transfer_prot_dom"/>
</dbReference>
<dbReference type="Gene3D" id="1.10.3520.10">
    <property type="entry name" value="Glycolipid transfer protein"/>
    <property type="match status" value="1"/>
</dbReference>
<dbReference type="PANTHER" id="PTHR10219">
    <property type="entry name" value="GLYCOLIPID TRANSFER PROTEIN-RELATED"/>
    <property type="match status" value="1"/>
</dbReference>
<feature type="domain" description="Glycolipid transfer protein" evidence="3">
    <location>
        <begin position="62"/>
        <end position="198"/>
    </location>
</feature>
<proteinExistence type="inferred from homology"/>
<organism evidence="4 5">
    <name type="scientific">Setaria viridis</name>
    <name type="common">Green bristlegrass</name>
    <name type="synonym">Setaria italica subsp. viridis</name>
    <dbReference type="NCBI Taxonomy" id="4556"/>
    <lineage>
        <taxon>Eukaryota</taxon>
        <taxon>Viridiplantae</taxon>
        <taxon>Streptophyta</taxon>
        <taxon>Embryophyta</taxon>
        <taxon>Tracheophyta</taxon>
        <taxon>Spermatophyta</taxon>
        <taxon>Magnoliopsida</taxon>
        <taxon>Liliopsida</taxon>
        <taxon>Poales</taxon>
        <taxon>Poaceae</taxon>
        <taxon>PACMAD clade</taxon>
        <taxon>Panicoideae</taxon>
        <taxon>Panicodae</taxon>
        <taxon>Paniceae</taxon>
        <taxon>Cenchrinae</taxon>
        <taxon>Setaria</taxon>
    </lineage>
</organism>
<dbReference type="GO" id="GO:0005634">
    <property type="term" value="C:nucleus"/>
    <property type="evidence" value="ECO:0007669"/>
    <property type="project" value="EnsemblPlants"/>
</dbReference>
<dbReference type="OMA" id="WTIRTAV"/>
<dbReference type="EMBL" id="CM016560">
    <property type="protein sequence ID" value="TKV91751.1"/>
    <property type="molecule type" value="Genomic_DNA"/>
</dbReference>
<dbReference type="AlphaFoldDB" id="A0A4U6STU7"/>
<reference evidence="4" key="1">
    <citation type="submission" date="2019-03" db="EMBL/GenBank/DDBJ databases">
        <title>WGS assembly of Setaria viridis.</title>
        <authorList>
            <person name="Huang P."/>
            <person name="Jenkins J."/>
            <person name="Grimwood J."/>
            <person name="Barry K."/>
            <person name="Healey A."/>
            <person name="Mamidi S."/>
            <person name="Sreedasyam A."/>
            <person name="Shu S."/>
            <person name="Feldman M."/>
            <person name="Wu J."/>
            <person name="Yu Y."/>
            <person name="Chen C."/>
            <person name="Johnson J."/>
            <person name="Rokhsar D."/>
            <person name="Baxter I."/>
            <person name="Schmutz J."/>
            <person name="Brutnell T."/>
            <person name="Kellogg E."/>
        </authorList>
    </citation>
    <scope>NUCLEOTIDE SEQUENCE [LARGE SCALE GENOMIC DNA]</scope>
</reference>
<dbReference type="Pfam" id="PF08718">
    <property type="entry name" value="GLTP"/>
    <property type="match status" value="1"/>
</dbReference>
<gene>
    <name evidence="4" type="ORF">SEVIR_9G118600v2</name>
</gene>
<dbReference type="PANTHER" id="PTHR10219:SF28">
    <property type="entry name" value="ACD11 HOMOLOG PROTEIN"/>
    <property type="match status" value="1"/>
</dbReference>
<dbReference type="InterPro" id="IPR036497">
    <property type="entry name" value="GLTP_sf"/>
</dbReference>
<dbReference type="GO" id="GO:1902387">
    <property type="term" value="F:ceramide 1-phosphate binding"/>
    <property type="evidence" value="ECO:0007669"/>
    <property type="project" value="TreeGrafter"/>
</dbReference>
<dbReference type="GO" id="GO:0005829">
    <property type="term" value="C:cytosol"/>
    <property type="evidence" value="ECO:0007669"/>
    <property type="project" value="TreeGrafter"/>
</dbReference>
<comment type="similarity">
    <text evidence="1">Belongs to the GLTP family.</text>
</comment>
<evidence type="ECO:0000313" key="5">
    <source>
        <dbReference type="Proteomes" id="UP000298652"/>
    </source>
</evidence>
<evidence type="ECO:0000256" key="2">
    <source>
        <dbReference type="ARBA" id="ARBA00022448"/>
    </source>
</evidence>
<dbReference type="Proteomes" id="UP000298652">
    <property type="component" value="Chromosome 9"/>
</dbReference>
<evidence type="ECO:0000256" key="1">
    <source>
        <dbReference type="ARBA" id="ARBA00007148"/>
    </source>
</evidence>
<evidence type="ECO:0000259" key="3">
    <source>
        <dbReference type="Pfam" id="PF08718"/>
    </source>
</evidence>
<dbReference type="Gramene" id="TKV91751">
    <property type="protein sequence ID" value="TKV91751"/>
    <property type="gene ID" value="SEVIR_9G118600v2"/>
</dbReference>
<dbReference type="SUPFAM" id="SSF110004">
    <property type="entry name" value="Glycolipid transfer protein, GLTP"/>
    <property type="match status" value="1"/>
</dbReference>
<sequence>MLGFRTQMPWSSSAQASAQEQLCEGTAAVVAARQGMETPLKEVAEAFEELARGMDADAGELRLAPFGDTCALVSVLFSSLGMAFRFAEIEYVTKVNDLIGAGKSYRTLSDILDKDIENDSVKKQGSHSRNLRRVRLGLGLIKALFEQFLTTEGCSLYDAATTAYGQVCAPFHSWAIRKAVGAGMYTLPSREQLIVRLNETDCSVQKEMRRYIDASSPIIEYIDNLFLSRNISLDW</sequence>